<dbReference type="Pfam" id="PF01225">
    <property type="entry name" value="Mur_ligase"/>
    <property type="match status" value="1"/>
</dbReference>
<dbReference type="PANTHER" id="PTHR23135:SF4">
    <property type="entry name" value="UDP-N-ACETYLMURAMOYL-L-ALANYL-D-GLUTAMATE--2,6-DIAMINOPIMELATE LIGASE MURE HOMOLOG, CHLOROPLASTIC"/>
    <property type="match status" value="1"/>
</dbReference>
<evidence type="ECO:0000259" key="11">
    <source>
        <dbReference type="Pfam" id="PF08245"/>
    </source>
</evidence>
<comment type="pathway">
    <text evidence="7 8">Cell wall biogenesis; peptidoglycan biosynthesis.</text>
</comment>
<evidence type="ECO:0000313" key="13">
    <source>
        <dbReference type="Proteomes" id="UP000321635"/>
    </source>
</evidence>
<dbReference type="Proteomes" id="UP000321635">
    <property type="component" value="Unassembled WGS sequence"/>
</dbReference>
<feature type="modified residue" description="N6-carboxylysine" evidence="7">
    <location>
        <position position="248"/>
    </location>
</feature>
<dbReference type="InterPro" id="IPR036565">
    <property type="entry name" value="Mur-like_cat_sf"/>
</dbReference>
<dbReference type="Pfam" id="PF08245">
    <property type="entry name" value="Mur_ligase_M"/>
    <property type="match status" value="1"/>
</dbReference>
<comment type="subcellular location">
    <subcellularLocation>
        <location evidence="7 8">Cytoplasm</location>
    </subcellularLocation>
</comment>
<feature type="binding site" evidence="7">
    <location>
        <position position="57"/>
    </location>
    <ligand>
        <name>UDP-N-acetyl-alpha-D-muramoyl-L-alanyl-D-glutamate</name>
        <dbReference type="ChEBI" id="CHEBI:83900"/>
    </ligand>
</feature>
<feature type="domain" description="Mur ligase C-terminal" evidence="10">
    <location>
        <begin position="364"/>
        <end position="488"/>
    </location>
</feature>
<keyword evidence="5 7" id="KW-0131">Cell cycle</keyword>
<sequence>MARPDARPFFRFRRNRRSLRPPRRGEADMRLSALLATVGLQLSATHDPDITAITADSREAAPGVLFAALPGAKTDGRRFIPSVIAAGAAAILAPADTPDIEQANVALVKSADARRTLSLLAAAFVGPQPDHQVAVTGTNGKTSTVDFLRQLWIASERSAASLGTLGLKAPVTLPFEIPSLTTPDPVTLARGLAALRTSGVTDVAMEASSHGLDQRRLDGVRLSAAGFTNLTRDHLDYHGDLAAYRAAKLRLFDTLLPEGAVAAANADMDGETLDAIRDIAKRRGLVLRLVGENGDTLRLLKQESLPEGQRLRVSAFGRDHDIILSLPGRFQADNVLLAATLAARDEAGVETALAHAQQLRGVRGRMERAALLGNGAAVYVDYAHTPDALARALTSLRPHARGRLLVAFGAGGDRDRGKRPLMAREAAANADVVIVTDDNPRSENPADIRRDVLAGAPDAFEIGDRAKAIAAGLDMLRPGDVLLVAGKGHEQGQTIGGVVHPFDDVSVIRELAGAA</sequence>
<feature type="binding site" evidence="7">
    <location>
        <position position="490"/>
    </location>
    <ligand>
        <name>meso-2,6-diaminopimelate</name>
        <dbReference type="ChEBI" id="CHEBI:57791"/>
    </ligand>
</feature>
<feature type="binding site" evidence="7">
    <location>
        <begin position="438"/>
        <end position="441"/>
    </location>
    <ligand>
        <name>meso-2,6-diaminopimelate</name>
        <dbReference type="ChEBI" id="CHEBI:57791"/>
    </ligand>
</feature>
<feature type="domain" description="Mur ligase N-terminal catalytic" evidence="9">
    <location>
        <begin position="50"/>
        <end position="124"/>
    </location>
</feature>
<feature type="binding site" evidence="7">
    <location>
        <position position="216"/>
    </location>
    <ligand>
        <name>UDP-N-acetyl-alpha-D-muramoyl-L-alanyl-D-glutamate</name>
        <dbReference type="ChEBI" id="CHEBI:83900"/>
    </ligand>
</feature>
<dbReference type="SUPFAM" id="SSF53623">
    <property type="entry name" value="MurD-like peptide ligases, catalytic domain"/>
    <property type="match status" value="1"/>
</dbReference>
<comment type="similarity">
    <text evidence="1 7">Belongs to the MurCDEF family. MurE subfamily.</text>
</comment>
<feature type="binding site" evidence="7">
    <location>
        <position position="486"/>
    </location>
    <ligand>
        <name>meso-2,6-diaminopimelate</name>
        <dbReference type="ChEBI" id="CHEBI:57791"/>
    </ligand>
</feature>
<dbReference type="GO" id="GO:0008360">
    <property type="term" value="P:regulation of cell shape"/>
    <property type="evidence" value="ECO:0007669"/>
    <property type="project" value="UniProtKB-KW"/>
</dbReference>
<keyword evidence="13" id="KW-1185">Reference proteome</keyword>
<dbReference type="InterPro" id="IPR013221">
    <property type="entry name" value="Mur_ligase_cen"/>
</dbReference>
<accession>A0A511X821</accession>
<keyword evidence="7" id="KW-0963">Cytoplasm</keyword>
<feature type="binding site" evidence="7">
    <location>
        <position position="214"/>
    </location>
    <ligand>
        <name>UDP-N-acetyl-alpha-D-muramoyl-L-alanyl-D-glutamate</name>
        <dbReference type="ChEBI" id="CHEBI:83900"/>
    </ligand>
</feature>
<feature type="binding site" evidence="7">
    <location>
        <position position="208"/>
    </location>
    <ligand>
        <name>UDP-N-acetyl-alpha-D-muramoyl-L-alanyl-D-glutamate</name>
        <dbReference type="ChEBI" id="CHEBI:83900"/>
    </ligand>
</feature>
<evidence type="ECO:0000259" key="9">
    <source>
        <dbReference type="Pfam" id="PF01225"/>
    </source>
</evidence>
<comment type="PTM">
    <text evidence="7">Carboxylation is probably crucial for Mg(2+) binding and, consequently, for the gamma-phosphate positioning of ATP.</text>
</comment>
<dbReference type="InterPro" id="IPR004101">
    <property type="entry name" value="Mur_ligase_C"/>
</dbReference>
<dbReference type="SUPFAM" id="SSF53244">
    <property type="entry name" value="MurD-like peptide ligases, peptide-binding domain"/>
    <property type="match status" value="1"/>
</dbReference>
<dbReference type="InterPro" id="IPR036615">
    <property type="entry name" value="Mur_ligase_C_dom_sf"/>
</dbReference>
<dbReference type="GO" id="GO:0005737">
    <property type="term" value="C:cytoplasm"/>
    <property type="evidence" value="ECO:0007669"/>
    <property type="project" value="UniProtKB-SubCell"/>
</dbReference>
<dbReference type="NCBIfam" id="NF001124">
    <property type="entry name" value="PRK00139.1-2"/>
    <property type="match status" value="1"/>
</dbReference>
<dbReference type="GO" id="GO:0071555">
    <property type="term" value="P:cell wall organization"/>
    <property type="evidence" value="ECO:0007669"/>
    <property type="project" value="UniProtKB-KW"/>
</dbReference>
<evidence type="ECO:0000313" key="12">
    <source>
        <dbReference type="EMBL" id="GEN59097.1"/>
    </source>
</evidence>
<dbReference type="PANTHER" id="PTHR23135">
    <property type="entry name" value="MUR LIGASE FAMILY MEMBER"/>
    <property type="match status" value="1"/>
</dbReference>
<dbReference type="EMBL" id="BJYF01000005">
    <property type="protein sequence ID" value="GEN59097.1"/>
    <property type="molecule type" value="Genomic_DNA"/>
</dbReference>
<evidence type="ECO:0000256" key="2">
    <source>
        <dbReference type="ARBA" id="ARBA00022618"/>
    </source>
</evidence>
<dbReference type="InterPro" id="IPR005761">
    <property type="entry name" value="UDP-N-AcMur-Glu-dNH2Pim_ligase"/>
</dbReference>
<dbReference type="Gene3D" id="3.90.190.20">
    <property type="entry name" value="Mur ligase, C-terminal domain"/>
    <property type="match status" value="1"/>
</dbReference>
<keyword evidence="2 7" id="KW-0132">Cell division</keyword>
<gene>
    <name evidence="7 12" type="primary">murE</name>
    <name evidence="12" type="ORF">ANI02nite_09810</name>
</gene>
<dbReference type="GO" id="GO:0009252">
    <property type="term" value="P:peptidoglycan biosynthetic process"/>
    <property type="evidence" value="ECO:0007669"/>
    <property type="project" value="UniProtKB-UniRule"/>
</dbReference>
<keyword evidence="7" id="KW-0067">ATP-binding</keyword>
<dbReference type="AlphaFoldDB" id="A0A511X821"/>
<dbReference type="Pfam" id="PF02875">
    <property type="entry name" value="Mur_ligase_C"/>
    <property type="match status" value="1"/>
</dbReference>
<keyword evidence="6 7" id="KW-0961">Cell wall biogenesis/degradation</keyword>
<comment type="catalytic activity">
    <reaction evidence="7">
        <text>UDP-N-acetyl-alpha-D-muramoyl-L-alanyl-D-glutamate + meso-2,6-diaminopimelate + ATP = UDP-N-acetyl-alpha-D-muramoyl-L-alanyl-gamma-D-glutamyl-meso-2,6-diaminopimelate + ADP + phosphate + H(+)</text>
        <dbReference type="Rhea" id="RHEA:23676"/>
        <dbReference type="ChEBI" id="CHEBI:15378"/>
        <dbReference type="ChEBI" id="CHEBI:30616"/>
        <dbReference type="ChEBI" id="CHEBI:43474"/>
        <dbReference type="ChEBI" id="CHEBI:57791"/>
        <dbReference type="ChEBI" id="CHEBI:83900"/>
        <dbReference type="ChEBI" id="CHEBI:83905"/>
        <dbReference type="ChEBI" id="CHEBI:456216"/>
        <dbReference type="EC" id="6.3.2.13"/>
    </reaction>
</comment>
<evidence type="ECO:0000256" key="1">
    <source>
        <dbReference type="ARBA" id="ARBA00005898"/>
    </source>
</evidence>
<dbReference type="EC" id="6.3.2.13" evidence="7"/>
<dbReference type="InterPro" id="IPR000713">
    <property type="entry name" value="Mur_ligase_N"/>
</dbReference>
<dbReference type="GO" id="GO:0005524">
    <property type="term" value="F:ATP binding"/>
    <property type="evidence" value="ECO:0007669"/>
    <property type="project" value="UniProtKB-UniRule"/>
</dbReference>
<comment type="function">
    <text evidence="7">Catalyzes the addition of meso-diaminopimelic acid to the nucleotide precursor UDP-N-acetylmuramoyl-L-alanyl-D-glutamate (UMAG) in the biosynthesis of bacterial cell-wall peptidoglycan.</text>
</comment>
<dbReference type="HAMAP" id="MF_00208">
    <property type="entry name" value="MurE"/>
    <property type="match status" value="1"/>
</dbReference>
<feature type="binding site" evidence="7">
    <location>
        <position position="414"/>
    </location>
    <ligand>
        <name>meso-2,6-diaminopimelate</name>
        <dbReference type="ChEBI" id="CHEBI:57791"/>
    </ligand>
</feature>
<protein>
    <recommendedName>
        <fullName evidence="7">UDP-N-acetylmuramoyl-L-alanyl-D-glutamate--2,6-diaminopimelate ligase</fullName>
        <ecNumber evidence="7">6.3.2.13</ecNumber>
    </recommendedName>
    <alternativeName>
        <fullName evidence="7">Meso-A2pm-adding enzyme</fullName>
    </alternativeName>
    <alternativeName>
        <fullName evidence="7">Meso-diaminopimelate-adding enzyme</fullName>
    </alternativeName>
    <alternativeName>
        <fullName evidence="7">UDP-MurNAc-L-Ala-D-Glu:meso-diaminopimelate ligase</fullName>
    </alternativeName>
    <alternativeName>
        <fullName evidence="7">UDP-MurNAc-tripeptide synthetase</fullName>
    </alternativeName>
    <alternativeName>
        <fullName evidence="7">UDP-N-acetylmuramyl-tripeptide synthetase</fullName>
    </alternativeName>
</protein>
<comment type="cofactor">
    <cofactor evidence="7">
        <name>Mg(2+)</name>
        <dbReference type="ChEBI" id="CHEBI:18420"/>
    </cofactor>
</comment>
<comment type="caution">
    <text evidence="7">Lacks conserved residue(s) required for the propagation of feature annotation.</text>
</comment>
<dbReference type="Gene3D" id="3.40.1390.10">
    <property type="entry name" value="MurE/MurF, N-terminal domain"/>
    <property type="match status" value="1"/>
</dbReference>
<dbReference type="SUPFAM" id="SSF63418">
    <property type="entry name" value="MurE/MurF N-terminal domain"/>
    <property type="match status" value="1"/>
</dbReference>
<evidence type="ECO:0000256" key="3">
    <source>
        <dbReference type="ARBA" id="ARBA00022960"/>
    </source>
</evidence>
<organism evidence="12 13">
    <name type="scientific">Acetobacter nitrogenifigens DSM 23921 = NBRC 105050</name>
    <dbReference type="NCBI Taxonomy" id="1120919"/>
    <lineage>
        <taxon>Bacteria</taxon>
        <taxon>Pseudomonadati</taxon>
        <taxon>Pseudomonadota</taxon>
        <taxon>Alphaproteobacteria</taxon>
        <taxon>Acetobacterales</taxon>
        <taxon>Acetobacteraceae</taxon>
        <taxon>Acetobacter</taxon>
    </lineage>
</organism>
<keyword evidence="4 7" id="KW-0573">Peptidoglycan synthesis</keyword>
<dbReference type="GO" id="GO:0008765">
    <property type="term" value="F:UDP-N-acetylmuramoylalanyl-D-glutamate-2,6-diaminopimelate ligase activity"/>
    <property type="evidence" value="ECO:0007669"/>
    <property type="project" value="UniProtKB-UniRule"/>
</dbReference>
<evidence type="ECO:0000256" key="5">
    <source>
        <dbReference type="ARBA" id="ARBA00023306"/>
    </source>
</evidence>
<dbReference type="STRING" id="1120919.GCA_000429165_01743"/>
<dbReference type="NCBIfam" id="TIGR01085">
    <property type="entry name" value="murE"/>
    <property type="match status" value="1"/>
</dbReference>
<dbReference type="NCBIfam" id="NF001126">
    <property type="entry name" value="PRK00139.1-4"/>
    <property type="match status" value="1"/>
</dbReference>
<keyword evidence="7" id="KW-0547">Nucleotide-binding</keyword>
<feature type="binding site" evidence="7">
    <location>
        <begin position="181"/>
        <end position="182"/>
    </location>
    <ligand>
        <name>UDP-N-acetyl-alpha-D-muramoyl-L-alanyl-D-glutamate</name>
        <dbReference type="ChEBI" id="CHEBI:83900"/>
    </ligand>
</feature>
<evidence type="ECO:0000256" key="8">
    <source>
        <dbReference type="RuleBase" id="RU004135"/>
    </source>
</evidence>
<evidence type="ECO:0000259" key="10">
    <source>
        <dbReference type="Pfam" id="PF02875"/>
    </source>
</evidence>
<dbReference type="UniPathway" id="UPA00219"/>
<dbReference type="GO" id="GO:0000287">
    <property type="term" value="F:magnesium ion binding"/>
    <property type="evidence" value="ECO:0007669"/>
    <property type="project" value="UniProtKB-UniRule"/>
</dbReference>
<evidence type="ECO:0000256" key="4">
    <source>
        <dbReference type="ARBA" id="ARBA00022984"/>
    </source>
</evidence>
<feature type="short sequence motif" description="Meso-diaminopimelate recognition motif" evidence="7">
    <location>
        <begin position="438"/>
        <end position="441"/>
    </location>
</feature>
<proteinExistence type="inferred from homology"/>
<keyword evidence="7" id="KW-0460">Magnesium</keyword>
<dbReference type="GO" id="GO:0051301">
    <property type="term" value="P:cell division"/>
    <property type="evidence" value="ECO:0007669"/>
    <property type="project" value="UniProtKB-KW"/>
</dbReference>
<reference evidence="12 13" key="1">
    <citation type="submission" date="2019-07" db="EMBL/GenBank/DDBJ databases">
        <title>Whole genome shotgun sequence of Acetobacter nitrogenifigens NBRC 105050.</title>
        <authorList>
            <person name="Hosoyama A."/>
            <person name="Uohara A."/>
            <person name="Ohji S."/>
            <person name="Ichikawa N."/>
        </authorList>
    </citation>
    <scope>NUCLEOTIDE SEQUENCE [LARGE SCALE GENOMIC DNA]</scope>
    <source>
        <strain evidence="12 13">NBRC 105050</strain>
    </source>
</reference>
<name>A0A511X821_9PROT</name>
<feature type="domain" description="Mur ligase central" evidence="11">
    <location>
        <begin position="135"/>
        <end position="341"/>
    </location>
</feature>
<comment type="caution">
    <text evidence="12">The sequence shown here is derived from an EMBL/GenBank/DDBJ whole genome shotgun (WGS) entry which is preliminary data.</text>
</comment>
<dbReference type="InterPro" id="IPR035911">
    <property type="entry name" value="MurE/MurF_N"/>
</dbReference>
<dbReference type="Gene3D" id="3.40.1190.10">
    <property type="entry name" value="Mur-like, catalytic domain"/>
    <property type="match status" value="1"/>
</dbReference>
<evidence type="ECO:0000256" key="6">
    <source>
        <dbReference type="ARBA" id="ARBA00023316"/>
    </source>
</evidence>
<keyword evidence="7 12" id="KW-0436">Ligase</keyword>
<feature type="binding site" evidence="7">
    <location>
        <begin position="137"/>
        <end position="143"/>
    </location>
    <ligand>
        <name>ATP</name>
        <dbReference type="ChEBI" id="CHEBI:30616"/>
    </ligand>
</feature>
<keyword evidence="3 7" id="KW-0133">Cell shape</keyword>
<evidence type="ECO:0000256" key="7">
    <source>
        <dbReference type="HAMAP-Rule" id="MF_00208"/>
    </source>
</evidence>